<accession>A0ACB8R1C5</accession>
<protein>
    <submittedName>
        <fullName evidence="1">Uncharacterized protein</fullName>
    </submittedName>
</protein>
<keyword evidence="2" id="KW-1185">Reference proteome</keyword>
<evidence type="ECO:0000313" key="2">
    <source>
        <dbReference type="Proteomes" id="UP000814033"/>
    </source>
</evidence>
<reference evidence="1" key="2">
    <citation type="journal article" date="2022" name="New Phytol.">
        <title>Evolutionary transition to the ectomycorrhizal habit in the genomes of a hyperdiverse lineage of mushroom-forming fungi.</title>
        <authorList>
            <person name="Looney B."/>
            <person name="Miyauchi S."/>
            <person name="Morin E."/>
            <person name="Drula E."/>
            <person name="Courty P.E."/>
            <person name="Kohler A."/>
            <person name="Kuo A."/>
            <person name="LaButti K."/>
            <person name="Pangilinan J."/>
            <person name="Lipzen A."/>
            <person name="Riley R."/>
            <person name="Andreopoulos W."/>
            <person name="He G."/>
            <person name="Johnson J."/>
            <person name="Nolan M."/>
            <person name="Tritt A."/>
            <person name="Barry K.W."/>
            <person name="Grigoriev I.V."/>
            <person name="Nagy L.G."/>
            <person name="Hibbett D."/>
            <person name="Henrissat B."/>
            <person name="Matheny P.B."/>
            <person name="Labbe J."/>
            <person name="Martin F.M."/>
        </authorList>
    </citation>
    <scope>NUCLEOTIDE SEQUENCE</scope>
    <source>
        <strain evidence="1">FP105234-sp</strain>
    </source>
</reference>
<organism evidence="1 2">
    <name type="scientific">Auriscalpium vulgare</name>
    <dbReference type="NCBI Taxonomy" id="40419"/>
    <lineage>
        <taxon>Eukaryota</taxon>
        <taxon>Fungi</taxon>
        <taxon>Dikarya</taxon>
        <taxon>Basidiomycota</taxon>
        <taxon>Agaricomycotina</taxon>
        <taxon>Agaricomycetes</taxon>
        <taxon>Russulales</taxon>
        <taxon>Auriscalpiaceae</taxon>
        <taxon>Auriscalpium</taxon>
    </lineage>
</organism>
<dbReference type="Proteomes" id="UP000814033">
    <property type="component" value="Unassembled WGS sequence"/>
</dbReference>
<feature type="non-terminal residue" evidence="1">
    <location>
        <position position="1"/>
    </location>
</feature>
<reference evidence="1" key="1">
    <citation type="submission" date="2021-02" db="EMBL/GenBank/DDBJ databases">
        <authorList>
            <consortium name="DOE Joint Genome Institute"/>
            <person name="Ahrendt S."/>
            <person name="Looney B.P."/>
            <person name="Miyauchi S."/>
            <person name="Morin E."/>
            <person name="Drula E."/>
            <person name="Courty P.E."/>
            <person name="Chicoki N."/>
            <person name="Fauchery L."/>
            <person name="Kohler A."/>
            <person name="Kuo A."/>
            <person name="Labutti K."/>
            <person name="Pangilinan J."/>
            <person name="Lipzen A."/>
            <person name="Riley R."/>
            <person name="Andreopoulos W."/>
            <person name="He G."/>
            <person name="Johnson J."/>
            <person name="Barry K.W."/>
            <person name="Grigoriev I.V."/>
            <person name="Nagy L."/>
            <person name="Hibbett D."/>
            <person name="Henrissat B."/>
            <person name="Matheny P.B."/>
            <person name="Labbe J."/>
            <person name="Martin F."/>
        </authorList>
    </citation>
    <scope>NUCLEOTIDE SEQUENCE</scope>
    <source>
        <strain evidence="1">FP105234-sp</strain>
    </source>
</reference>
<name>A0ACB8R1C5_9AGAM</name>
<comment type="caution">
    <text evidence="1">The sequence shown here is derived from an EMBL/GenBank/DDBJ whole genome shotgun (WGS) entry which is preliminary data.</text>
</comment>
<evidence type="ECO:0000313" key="1">
    <source>
        <dbReference type="EMBL" id="KAI0037712.1"/>
    </source>
</evidence>
<sequence>TMKSNKEDAQCIADRVDQISALLEYTIPDATNISPPIKLAIEAFDQSLQRINEQLHEVCKASRVVRFIRVRKDEGRIKDIHQQLDDSIGTFTMSVSVQTKLQLDVVHADISLLAAYRLFYMPVRGYLECFRPAMVTPLSPLHASGIYDCIGRASLAAWKFKPH</sequence>
<dbReference type="EMBL" id="MU276761">
    <property type="protein sequence ID" value="KAI0037712.1"/>
    <property type="molecule type" value="Genomic_DNA"/>
</dbReference>
<proteinExistence type="predicted"/>
<gene>
    <name evidence="1" type="ORF">FA95DRAFT_1578653</name>
</gene>